<evidence type="ECO:0000313" key="4">
    <source>
        <dbReference type="Proteomes" id="UP000593564"/>
    </source>
</evidence>
<evidence type="ECO:0000313" key="3">
    <source>
        <dbReference type="EMBL" id="KAF5955558.1"/>
    </source>
</evidence>
<gene>
    <name evidence="3" type="ORF">HYC85_008414</name>
</gene>
<dbReference type="GO" id="GO:0046951">
    <property type="term" value="P:ketone body biosynthetic process"/>
    <property type="evidence" value="ECO:0007669"/>
    <property type="project" value="TreeGrafter"/>
</dbReference>
<evidence type="ECO:0000256" key="2">
    <source>
        <dbReference type="ARBA" id="ARBA00023239"/>
    </source>
</evidence>
<dbReference type="PANTHER" id="PTHR42738">
    <property type="entry name" value="HYDROXYMETHYLGLUTARYL-COA LYASE"/>
    <property type="match status" value="1"/>
</dbReference>
<name>A0A7J7HU70_CAMSI</name>
<reference evidence="3 4" key="2">
    <citation type="submission" date="2020-07" db="EMBL/GenBank/DDBJ databases">
        <title>Genome assembly of wild tea tree DASZ reveals pedigree and selection history of tea varieties.</title>
        <authorList>
            <person name="Zhang W."/>
        </authorList>
    </citation>
    <scope>NUCLEOTIDE SEQUENCE [LARGE SCALE GENOMIC DNA]</scope>
    <source>
        <strain evidence="4">cv. G240</strain>
        <tissue evidence="3">Leaf</tissue>
    </source>
</reference>
<dbReference type="AlphaFoldDB" id="A0A7J7HU70"/>
<dbReference type="GO" id="GO:0006552">
    <property type="term" value="P:L-leucine catabolic process"/>
    <property type="evidence" value="ECO:0007669"/>
    <property type="project" value="TreeGrafter"/>
</dbReference>
<dbReference type="EMBL" id="JACBKZ010000003">
    <property type="protein sequence ID" value="KAF5955558.1"/>
    <property type="molecule type" value="Genomic_DNA"/>
</dbReference>
<dbReference type="InterPro" id="IPR043594">
    <property type="entry name" value="HMGL"/>
</dbReference>
<keyword evidence="4" id="KW-1185">Reference proteome</keyword>
<organism evidence="3 4">
    <name type="scientific">Camellia sinensis</name>
    <name type="common">Tea plant</name>
    <name type="synonym">Thea sinensis</name>
    <dbReference type="NCBI Taxonomy" id="4442"/>
    <lineage>
        <taxon>Eukaryota</taxon>
        <taxon>Viridiplantae</taxon>
        <taxon>Streptophyta</taxon>
        <taxon>Embryophyta</taxon>
        <taxon>Tracheophyta</taxon>
        <taxon>Spermatophyta</taxon>
        <taxon>Magnoliopsida</taxon>
        <taxon>eudicotyledons</taxon>
        <taxon>Gunneridae</taxon>
        <taxon>Pentapetalae</taxon>
        <taxon>asterids</taxon>
        <taxon>Ericales</taxon>
        <taxon>Theaceae</taxon>
        <taxon>Camellia</taxon>
    </lineage>
</organism>
<evidence type="ECO:0008006" key="5">
    <source>
        <dbReference type="Google" id="ProtNLM"/>
    </source>
</evidence>
<proteinExistence type="predicted"/>
<evidence type="ECO:0000256" key="1">
    <source>
        <dbReference type="ARBA" id="ARBA00022723"/>
    </source>
</evidence>
<sequence length="109" mass="12254">MRQQNLQLAQSNSQMLTELYSEKDRVGESRNNMSIHRQAATAIPMLEVVIDVVPLEKLAVHFHDTYGQAVSNILVSLQVIKAKVKPSMCLYAHTDISRVAVCFLWNTGL</sequence>
<dbReference type="Proteomes" id="UP000593564">
    <property type="component" value="Unassembled WGS sequence"/>
</dbReference>
<comment type="caution">
    <text evidence="3">The sequence shown here is derived from an EMBL/GenBank/DDBJ whole genome shotgun (WGS) entry which is preliminary data.</text>
</comment>
<dbReference type="GO" id="GO:0004419">
    <property type="term" value="F:hydroxymethylglutaryl-CoA lyase activity"/>
    <property type="evidence" value="ECO:0007669"/>
    <property type="project" value="TreeGrafter"/>
</dbReference>
<reference evidence="4" key="1">
    <citation type="journal article" date="2020" name="Nat. Commun.">
        <title>Genome assembly of wild tea tree DASZ reveals pedigree and selection history of tea varieties.</title>
        <authorList>
            <person name="Zhang W."/>
            <person name="Zhang Y."/>
            <person name="Qiu H."/>
            <person name="Guo Y."/>
            <person name="Wan H."/>
            <person name="Zhang X."/>
            <person name="Scossa F."/>
            <person name="Alseekh S."/>
            <person name="Zhang Q."/>
            <person name="Wang P."/>
            <person name="Xu L."/>
            <person name="Schmidt M.H."/>
            <person name="Jia X."/>
            <person name="Li D."/>
            <person name="Zhu A."/>
            <person name="Guo F."/>
            <person name="Chen W."/>
            <person name="Ni D."/>
            <person name="Usadel B."/>
            <person name="Fernie A.R."/>
            <person name="Wen W."/>
        </authorList>
    </citation>
    <scope>NUCLEOTIDE SEQUENCE [LARGE SCALE GENOMIC DNA]</scope>
    <source>
        <strain evidence="4">cv. G240</strain>
    </source>
</reference>
<protein>
    <recommendedName>
        <fullName evidence="5">Hydroxymethylglutaryl-CoA lyase</fullName>
    </recommendedName>
</protein>
<dbReference type="GO" id="GO:0046872">
    <property type="term" value="F:metal ion binding"/>
    <property type="evidence" value="ECO:0007669"/>
    <property type="project" value="UniProtKB-KW"/>
</dbReference>
<keyword evidence="2" id="KW-0456">Lyase</keyword>
<dbReference type="PANTHER" id="PTHR42738:SF15">
    <property type="entry name" value="HYDROXYMETHYLGLUTARYL-COA LYASE"/>
    <property type="match status" value="1"/>
</dbReference>
<dbReference type="Gene3D" id="3.20.20.70">
    <property type="entry name" value="Aldolase class I"/>
    <property type="match status" value="1"/>
</dbReference>
<keyword evidence="1" id="KW-0479">Metal-binding</keyword>
<dbReference type="InterPro" id="IPR013785">
    <property type="entry name" value="Aldolase_TIM"/>
</dbReference>
<accession>A0A7J7HU70</accession>